<accession>A0A1Y1XMQ2</accession>
<comment type="caution">
    <text evidence="2">The sequence shown here is derived from an EMBL/GenBank/DDBJ whole genome shotgun (WGS) entry which is preliminary data.</text>
</comment>
<feature type="compositionally biased region" description="Basic residues" evidence="1">
    <location>
        <begin position="138"/>
        <end position="147"/>
    </location>
</feature>
<proteinExistence type="predicted"/>
<evidence type="ECO:0000313" key="3">
    <source>
        <dbReference type="Proteomes" id="UP000193498"/>
    </source>
</evidence>
<keyword evidence="3" id="KW-1185">Reference proteome</keyword>
<name>A0A1Y1XMQ2_9FUNG</name>
<reference evidence="2 3" key="1">
    <citation type="submission" date="2016-07" db="EMBL/GenBank/DDBJ databases">
        <title>Pervasive Adenine N6-methylation of Active Genes in Fungi.</title>
        <authorList>
            <consortium name="DOE Joint Genome Institute"/>
            <person name="Mondo S.J."/>
            <person name="Dannebaum R.O."/>
            <person name="Kuo R.C."/>
            <person name="Labutti K."/>
            <person name="Haridas S."/>
            <person name="Kuo A."/>
            <person name="Salamov A."/>
            <person name="Ahrendt S.R."/>
            <person name="Lipzen A."/>
            <person name="Sullivan W."/>
            <person name="Andreopoulos W.B."/>
            <person name="Clum A."/>
            <person name="Lindquist E."/>
            <person name="Daum C."/>
            <person name="Ramamoorthy G.K."/>
            <person name="Gryganskyi A."/>
            <person name="Culley D."/>
            <person name="Magnuson J.K."/>
            <person name="James T.Y."/>
            <person name="O'Malley M.A."/>
            <person name="Stajich J.E."/>
            <person name="Spatafora J.W."/>
            <person name="Visel A."/>
            <person name="Grigoriev I.V."/>
        </authorList>
    </citation>
    <scope>NUCLEOTIDE SEQUENCE [LARGE SCALE GENOMIC DNA]</scope>
    <source>
        <strain evidence="2 3">CBS 931.73</strain>
    </source>
</reference>
<dbReference type="InParanoid" id="A0A1Y1XMQ2"/>
<feature type="region of interest" description="Disordered" evidence="1">
    <location>
        <begin position="133"/>
        <end position="156"/>
    </location>
</feature>
<dbReference type="EMBL" id="MCFE01000559">
    <property type="protein sequence ID" value="ORX87011.1"/>
    <property type="molecule type" value="Genomic_DNA"/>
</dbReference>
<protein>
    <submittedName>
        <fullName evidence="2">Uncharacterized protein</fullName>
    </submittedName>
</protein>
<sequence length="156" mass="17829">MPNIAGEKKFPQGYINPLYMFDPLGRSHWLVMELLYPNTVPGKIRGLPGIYYESIEQVKYRADSTLDFSTENTMSLPRNQNPVGAAMSMGYTLLDDTSCGAIKDPGYHMNSLAFPRFPPWPWVRNDSTPLKQLDHRKTANHTHRNRTSRVQSRSTN</sequence>
<evidence type="ECO:0000313" key="2">
    <source>
        <dbReference type="EMBL" id="ORX87011.1"/>
    </source>
</evidence>
<organism evidence="2 3">
    <name type="scientific">Basidiobolus meristosporus CBS 931.73</name>
    <dbReference type="NCBI Taxonomy" id="1314790"/>
    <lineage>
        <taxon>Eukaryota</taxon>
        <taxon>Fungi</taxon>
        <taxon>Fungi incertae sedis</taxon>
        <taxon>Zoopagomycota</taxon>
        <taxon>Entomophthoromycotina</taxon>
        <taxon>Basidiobolomycetes</taxon>
        <taxon>Basidiobolales</taxon>
        <taxon>Basidiobolaceae</taxon>
        <taxon>Basidiobolus</taxon>
    </lineage>
</organism>
<gene>
    <name evidence="2" type="ORF">K493DRAFT_306969</name>
</gene>
<dbReference type="Proteomes" id="UP000193498">
    <property type="component" value="Unassembled WGS sequence"/>
</dbReference>
<dbReference type="AlphaFoldDB" id="A0A1Y1XMQ2"/>
<evidence type="ECO:0000256" key="1">
    <source>
        <dbReference type="SAM" id="MobiDB-lite"/>
    </source>
</evidence>